<evidence type="ECO:0000313" key="7">
    <source>
        <dbReference type="EMBL" id="AOX01664.1"/>
    </source>
</evidence>
<feature type="domain" description="Thioredoxin" evidence="6">
    <location>
        <begin position="1"/>
        <end position="108"/>
    </location>
</feature>
<dbReference type="PANTHER" id="PTHR45663">
    <property type="entry name" value="GEO12009P1"/>
    <property type="match status" value="1"/>
</dbReference>
<dbReference type="KEGG" id="mpro:BJP34_21445"/>
<dbReference type="RefSeq" id="WP_070394100.1">
    <property type="nucleotide sequence ID" value="NZ_CP017599.1"/>
</dbReference>
<dbReference type="Gene3D" id="1.25.40.10">
    <property type="entry name" value="Tetratricopeptide repeat domain"/>
    <property type="match status" value="2"/>
</dbReference>
<reference evidence="8" key="1">
    <citation type="submission" date="2016-10" db="EMBL/GenBank/DDBJ databases">
        <title>Comparative genomics uncovers the prolific and rare metabolic potential of the cyanobacterial genus Moorea.</title>
        <authorList>
            <person name="Leao T."/>
            <person name="Castelao G."/>
            <person name="Korobeynikov A."/>
            <person name="Monroe E.A."/>
            <person name="Podell S."/>
            <person name="Glukhov E."/>
            <person name="Allen E."/>
            <person name="Gerwick W.H."/>
            <person name="Gerwick L."/>
        </authorList>
    </citation>
    <scope>NUCLEOTIDE SEQUENCE [LARGE SCALE GENOMIC DNA]</scope>
    <source>
        <strain evidence="8">PAL-8-15-08-1</strain>
    </source>
</reference>
<comment type="similarity">
    <text evidence="1">Belongs to the thioredoxin family.</text>
</comment>
<protein>
    <submittedName>
        <fullName evidence="7">Co-chaperone YbbN</fullName>
    </submittedName>
</protein>
<dbReference type="STRING" id="1458985.BJP34_21445"/>
<dbReference type="CDD" id="cd02947">
    <property type="entry name" value="TRX_family"/>
    <property type="match status" value="1"/>
</dbReference>
<evidence type="ECO:0000259" key="6">
    <source>
        <dbReference type="PROSITE" id="PS51352"/>
    </source>
</evidence>
<dbReference type="InterPro" id="IPR017937">
    <property type="entry name" value="Thioredoxin_CS"/>
</dbReference>
<dbReference type="Proteomes" id="UP000177870">
    <property type="component" value="Chromosome"/>
</dbReference>
<evidence type="ECO:0000256" key="1">
    <source>
        <dbReference type="ARBA" id="ARBA00008987"/>
    </source>
</evidence>
<dbReference type="SUPFAM" id="SSF52833">
    <property type="entry name" value="Thioredoxin-like"/>
    <property type="match status" value="1"/>
</dbReference>
<dbReference type="GO" id="GO:0005737">
    <property type="term" value="C:cytoplasm"/>
    <property type="evidence" value="ECO:0007669"/>
    <property type="project" value="TreeGrafter"/>
</dbReference>
<keyword evidence="4" id="KW-1015">Disulfide bond</keyword>
<evidence type="ECO:0000256" key="2">
    <source>
        <dbReference type="ARBA" id="ARBA00022448"/>
    </source>
</evidence>
<evidence type="ECO:0000256" key="5">
    <source>
        <dbReference type="ARBA" id="ARBA00023284"/>
    </source>
</evidence>
<keyword evidence="5" id="KW-0676">Redox-active center</keyword>
<dbReference type="OrthoDB" id="9790390at2"/>
<gene>
    <name evidence="7" type="ORF">BJP34_21445</name>
</gene>
<dbReference type="GO" id="GO:0006950">
    <property type="term" value="P:response to stress"/>
    <property type="evidence" value="ECO:0007669"/>
    <property type="project" value="UniProtKB-ARBA"/>
</dbReference>
<sequence>MGFSVDVTSSNYATEVLEKSFEKPVLVDFFATWCGPCQLLKPTLEKLAKEYDFVLAKVDIDRNQDLANNFQIEGVPDVRIVTNGDMIPGFVGVLPEIQLREMLARLNLKSELDIGLEEARVAMASEDIPRAKHLFEQLIANYPEHQNLVIEVANFLVHINEPEEANTLLDTIECNDREYFPRAQAIRALIQFKQQANPIGESELDQLFAQASRLVVEGHYEAALKIFLEIVSKHRNYRDDGARKSMIAVFDVLGNDHPLTKKYQRELMLSLY</sequence>
<dbReference type="SUPFAM" id="SSF48452">
    <property type="entry name" value="TPR-like"/>
    <property type="match status" value="1"/>
</dbReference>
<dbReference type="EMBL" id="CP017599">
    <property type="protein sequence ID" value="AOX01664.1"/>
    <property type="molecule type" value="Genomic_DNA"/>
</dbReference>
<proteinExistence type="inferred from homology"/>
<dbReference type="Pfam" id="PF14561">
    <property type="entry name" value="TPR_20"/>
    <property type="match status" value="1"/>
</dbReference>
<dbReference type="PROSITE" id="PS51352">
    <property type="entry name" value="THIOREDOXIN_2"/>
    <property type="match status" value="1"/>
</dbReference>
<dbReference type="Gene3D" id="3.40.30.10">
    <property type="entry name" value="Glutaredoxin"/>
    <property type="match status" value="1"/>
</dbReference>
<name>A0A1D8TVQ7_9CYAN</name>
<dbReference type="InterPro" id="IPR011990">
    <property type="entry name" value="TPR-like_helical_dom_sf"/>
</dbReference>
<evidence type="ECO:0000256" key="4">
    <source>
        <dbReference type="ARBA" id="ARBA00023157"/>
    </source>
</evidence>
<accession>A0A1D8TVQ7</accession>
<keyword evidence="3" id="KW-0249">Electron transport</keyword>
<evidence type="ECO:0000313" key="8">
    <source>
        <dbReference type="Proteomes" id="UP000177870"/>
    </source>
</evidence>
<dbReference type="InterPro" id="IPR036249">
    <property type="entry name" value="Thioredoxin-like_sf"/>
</dbReference>
<organism evidence="7 8">
    <name type="scientific">Moorena producens PAL-8-15-08-1</name>
    <dbReference type="NCBI Taxonomy" id="1458985"/>
    <lineage>
        <taxon>Bacteria</taxon>
        <taxon>Bacillati</taxon>
        <taxon>Cyanobacteriota</taxon>
        <taxon>Cyanophyceae</taxon>
        <taxon>Coleofasciculales</taxon>
        <taxon>Coleofasciculaceae</taxon>
        <taxon>Moorena</taxon>
    </lineage>
</organism>
<evidence type="ECO:0000256" key="3">
    <source>
        <dbReference type="ARBA" id="ARBA00022982"/>
    </source>
</evidence>
<dbReference type="Pfam" id="PF00085">
    <property type="entry name" value="Thioredoxin"/>
    <property type="match status" value="1"/>
</dbReference>
<dbReference type="InterPro" id="IPR013766">
    <property type="entry name" value="Thioredoxin_domain"/>
</dbReference>
<dbReference type="AlphaFoldDB" id="A0A1D8TVQ7"/>
<keyword evidence="2" id="KW-0813">Transport</keyword>
<dbReference type="PANTHER" id="PTHR45663:SF11">
    <property type="entry name" value="GEO12009P1"/>
    <property type="match status" value="1"/>
</dbReference>
<dbReference type="Pfam" id="PF14559">
    <property type="entry name" value="TPR_19"/>
    <property type="match status" value="1"/>
</dbReference>
<dbReference type="GO" id="GO:0015035">
    <property type="term" value="F:protein-disulfide reductase activity"/>
    <property type="evidence" value="ECO:0007669"/>
    <property type="project" value="TreeGrafter"/>
</dbReference>
<dbReference type="PROSITE" id="PS00194">
    <property type="entry name" value="THIOREDOXIN_1"/>
    <property type="match status" value="1"/>
</dbReference>